<proteinExistence type="predicted"/>
<dbReference type="Proteomes" id="UP000011513">
    <property type="component" value="Unassembled WGS sequence"/>
</dbReference>
<evidence type="ECO:0008006" key="4">
    <source>
        <dbReference type="Google" id="ProtNLM"/>
    </source>
</evidence>
<feature type="compositionally biased region" description="Basic and acidic residues" evidence="1">
    <location>
        <begin position="14"/>
        <end position="45"/>
    </location>
</feature>
<dbReference type="eggNOG" id="arCOG01833">
    <property type="taxonomic scope" value="Archaea"/>
</dbReference>
<organism evidence="2 3">
    <name type="scientific">Halogeometricum pallidum JCM 14848</name>
    <dbReference type="NCBI Taxonomy" id="1227487"/>
    <lineage>
        <taxon>Archaea</taxon>
        <taxon>Methanobacteriati</taxon>
        <taxon>Methanobacteriota</taxon>
        <taxon>Stenosarchaea group</taxon>
        <taxon>Halobacteria</taxon>
        <taxon>Halobacteriales</taxon>
        <taxon>Haloferacaceae</taxon>
        <taxon>Halogeometricum</taxon>
    </lineage>
</organism>
<keyword evidence="3" id="KW-1185">Reference proteome</keyword>
<dbReference type="EMBL" id="AOIV01000027">
    <property type="protein sequence ID" value="ELZ29845.1"/>
    <property type="molecule type" value="Genomic_DNA"/>
</dbReference>
<accession>M0D315</accession>
<gene>
    <name evidence="2" type="ORF">C474_12451</name>
</gene>
<dbReference type="InParanoid" id="M0D315"/>
<feature type="compositionally biased region" description="Basic and acidic residues" evidence="1">
    <location>
        <begin position="63"/>
        <end position="76"/>
    </location>
</feature>
<comment type="caution">
    <text evidence="2">The sequence shown here is derived from an EMBL/GenBank/DDBJ whole genome shotgun (WGS) entry which is preliminary data.</text>
</comment>
<feature type="compositionally biased region" description="Basic and acidic residues" evidence="1">
    <location>
        <begin position="88"/>
        <end position="111"/>
    </location>
</feature>
<feature type="region of interest" description="Disordered" evidence="1">
    <location>
        <begin position="14"/>
        <end position="46"/>
    </location>
</feature>
<dbReference type="Pfam" id="PF05455">
    <property type="entry name" value="GvpH"/>
    <property type="match status" value="1"/>
</dbReference>
<evidence type="ECO:0000313" key="2">
    <source>
        <dbReference type="EMBL" id="ELZ29845.1"/>
    </source>
</evidence>
<evidence type="ECO:0000256" key="1">
    <source>
        <dbReference type="SAM" id="MobiDB-lite"/>
    </source>
</evidence>
<protein>
    <recommendedName>
        <fullName evidence="4">Molecular chaperone</fullName>
    </recommendedName>
</protein>
<reference evidence="2 3" key="1">
    <citation type="journal article" date="2014" name="PLoS Genet.">
        <title>Phylogenetically driven sequencing of extremely halophilic archaea reveals strategies for static and dynamic osmo-response.</title>
        <authorList>
            <person name="Becker E.A."/>
            <person name="Seitzer P.M."/>
            <person name="Tritt A."/>
            <person name="Larsen D."/>
            <person name="Krusor M."/>
            <person name="Yao A.I."/>
            <person name="Wu D."/>
            <person name="Madern D."/>
            <person name="Eisen J.A."/>
            <person name="Darling A.E."/>
            <person name="Facciotti M.T."/>
        </authorList>
    </citation>
    <scope>NUCLEOTIDE SEQUENCE [LARGE SCALE GENOMIC DNA]</scope>
    <source>
        <strain evidence="2 3">JCM 14848</strain>
    </source>
</reference>
<name>M0D315_HALPD</name>
<feature type="region of interest" description="Disordered" evidence="1">
    <location>
        <begin position="63"/>
        <end position="111"/>
    </location>
</feature>
<sequence>MLFPARDLRTFEARSARFDIMTRSHRDDDDDDQHGPDDERPRTHIDINFSVTDLLSDLLSEAKRDSNRHSLSERPSGRPSRVGPGAQRRSDGTADREQTDAPADYHVDHHREGDELTIVADLAGAEHEDVTAGISPDRGEFVVAVDERVAERVPLPWDPVEVVETTFNNGVLQVRLRPVDGEA</sequence>
<dbReference type="InterPro" id="IPR008633">
    <property type="entry name" value="GvpH"/>
</dbReference>
<dbReference type="AlphaFoldDB" id="M0D315"/>
<evidence type="ECO:0000313" key="3">
    <source>
        <dbReference type="Proteomes" id="UP000011513"/>
    </source>
</evidence>